<dbReference type="AlphaFoldDB" id="A0A246GCE4"/>
<accession>A0A246GCE4</accession>
<organism evidence="1 2">
    <name type="scientific">Flavobacterium columnare</name>
    <dbReference type="NCBI Taxonomy" id="996"/>
    <lineage>
        <taxon>Bacteria</taxon>
        <taxon>Pseudomonadati</taxon>
        <taxon>Bacteroidota</taxon>
        <taxon>Flavobacteriia</taxon>
        <taxon>Flavobacteriales</taxon>
        <taxon>Flavobacteriaceae</taxon>
        <taxon>Flavobacterium</taxon>
    </lineage>
</organism>
<evidence type="ECO:0000313" key="2">
    <source>
        <dbReference type="Proteomes" id="UP000198034"/>
    </source>
</evidence>
<sequence>MKNKPVFYESDVRSNLIINIVWFLRNKRIVCVSYLKMKMWLMCKIYSTVKVSLILVKSVFFDKEEGNKGSLVMNKKIRLSKISI</sequence>
<dbReference type="EMBL" id="MTCY01000008">
    <property type="protein sequence ID" value="OWP78813.1"/>
    <property type="molecule type" value="Genomic_DNA"/>
</dbReference>
<reference evidence="1 2" key="1">
    <citation type="journal article" date="2017" name="Infect. Genet. Evol.">
        <title>Comparative genome analysis of fish pathogen Flavobacterium columnare reveals extensive sequence diversity within the species.</title>
        <authorList>
            <person name="Kayansamruaj P."/>
            <person name="Dong H.T."/>
            <person name="Hirono I."/>
            <person name="Kondo H."/>
            <person name="Senapin S."/>
            <person name="Rodkhum C."/>
        </authorList>
    </citation>
    <scope>NUCLEOTIDE SEQUENCE [LARGE SCALE GENOMIC DNA]</scope>
    <source>
        <strain evidence="1 2">1214</strain>
    </source>
</reference>
<dbReference type="Proteomes" id="UP000198034">
    <property type="component" value="Unassembled WGS sequence"/>
</dbReference>
<name>A0A246GCE4_9FLAO</name>
<proteinExistence type="predicted"/>
<gene>
    <name evidence="1" type="ORF">BWK62_04215</name>
</gene>
<evidence type="ECO:0000313" key="1">
    <source>
        <dbReference type="EMBL" id="OWP78813.1"/>
    </source>
</evidence>
<comment type="caution">
    <text evidence="1">The sequence shown here is derived from an EMBL/GenBank/DDBJ whole genome shotgun (WGS) entry which is preliminary data.</text>
</comment>
<protein>
    <submittedName>
        <fullName evidence="1">Uncharacterized protein</fullName>
    </submittedName>
</protein>